<dbReference type="RefSeq" id="WP_282314786.1">
    <property type="nucleotide sequence ID" value="NZ_JARBWL010000001.1"/>
</dbReference>
<gene>
    <name evidence="1" type="ORF">POF45_00910</name>
</gene>
<dbReference type="EMBL" id="JARBWL010000001">
    <property type="protein sequence ID" value="MDI2589992.1"/>
    <property type="molecule type" value="Genomic_DNA"/>
</dbReference>
<keyword evidence="2" id="KW-1185">Reference proteome</keyword>
<protein>
    <submittedName>
        <fullName evidence="1">Uncharacterized protein</fullName>
    </submittedName>
</protein>
<organism evidence="1 2">
    <name type="scientific">Pseudomonas fungipugnans</name>
    <dbReference type="NCBI Taxonomy" id="3024217"/>
    <lineage>
        <taxon>Bacteria</taxon>
        <taxon>Pseudomonadati</taxon>
        <taxon>Pseudomonadota</taxon>
        <taxon>Gammaproteobacteria</taxon>
        <taxon>Pseudomonadales</taxon>
        <taxon>Pseudomonadaceae</taxon>
        <taxon>Pseudomonas</taxon>
    </lineage>
</organism>
<reference evidence="1 2" key="1">
    <citation type="submission" date="2023-02" db="EMBL/GenBank/DDBJ databases">
        <title>Pseudomonas chrutzelriedensis sp. nov., a potently antifungal strain isolated from moss.</title>
        <authorList>
            <person name="Schnyder A."/>
            <person name="Kalawong R."/>
            <person name="Eberl L."/>
            <person name="Agnoli K."/>
        </authorList>
    </citation>
    <scope>NUCLEOTIDE SEQUENCE [LARGE SCALE GENOMIC DNA]</scope>
    <source>
        <strain evidence="1 2">681</strain>
    </source>
</reference>
<evidence type="ECO:0000313" key="1">
    <source>
        <dbReference type="EMBL" id="MDI2589992.1"/>
    </source>
</evidence>
<dbReference type="Proteomes" id="UP001159100">
    <property type="component" value="Unassembled WGS sequence"/>
</dbReference>
<proteinExistence type="predicted"/>
<name>A0ABT6QGI4_9PSED</name>
<accession>A0ABT6QGI4</accession>
<evidence type="ECO:0000313" key="2">
    <source>
        <dbReference type="Proteomes" id="UP001159100"/>
    </source>
</evidence>
<sequence>MNEAQTKQIQDIVQDIATDESISFDEAFAIAMGMLKFHADGMPKGRKAFGCGG</sequence>
<comment type="caution">
    <text evidence="1">The sequence shown here is derived from an EMBL/GenBank/DDBJ whole genome shotgun (WGS) entry which is preliminary data.</text>
</comment>